<evidence type="ECO:0000313" key="1">
    <source>
        <dbReference type="EMBL" id="ADO60013.2"/>
    </source>
</evidence>
<evidence type="ECO:0000313" key="2">
    <source>
        <dbReference type="Proteomes" id="UP000006868"/>
    </source>
</evidence>
<dbReference type="PATRIC" id="fig|886882.15.peg.5961"/>
<dbReference type="HOGENOM" id="CLU_1531089_0_0_9"/>
<reference evidence="1 2" key="1">
    <citation type="journal article" date="2011" name="J. Bacteriol.">
        <title>Complete genome sequence of Paenibacillus polymyxa SC2, a strain of plant growth-promoting Rhizobacterium with broad-spectrum antimicrobial activity.</title>
        <authorList>
            <person name="Ma M."/>
            <person name="Wang C."/>
            <person name="Ding Y."/>
            <person name="Li L."/>
            <person name="Shen D."/>
            <person name="Jiang X."/>
            <person name="Guan D."/>
            <person name="Cao F."/>
            <person name="Chen H."/>
            <person name="Feng R."/>
            <person name="Wang X."/>
            <person name="Ge Y."/>
            <person name="Yao L."/>
            <person name="Bing X."/>
            <person name="Yang X."/>
            <person name="Li J."/>
            <person name="Du B."/>
        </authorList>
    </citation>
    <scope>NUCLEOTIDE SEQUENCE [LARGE SCALE GENOMIC DNA]</scope>
    <source>
        <strain evidence="1 2">SC2</strain>
        <plasmid evidence="2">pSC2</plasmid>
    </source>
</reference>
<protein>
    <submittedName>
        <fullName evidence="1">Uncharacterized protein</fullName>
    </submittedName>
</protein>
<name>E3EJZ4_PAEPS</name>
<sequence length="175" mass="20925">MPNTYRETSQWNAGKMKHFIKAKKKGTLIYQELRNIPIQGMIDEEDGVSLLEQEYLVFDIPDELDDEHFREYKKNWNTVEFRWFPGWTEVACQSPRVFHNGLLRELEELGYITYTVKVYPNAKNEYPYYVNPKGWRLVYNLINAVRGAIQKRNFNFLRREYGEANLEDGVERNDT</sequence>
<dbReference type="RefSeq" id="WP_043886257.1">
    <property type="nucleotide sequence ID" value="NC_014628.2"/>
</dbReference>
<organism evidence="1 2">
    <name type="scientific">Paenibacillus polymyxa (strain SC2)</name>
    <name type="common">Bacillus polymyxa</name>
    <dbReference type="NCBI Taxonomy" id="886882"/>
    <lineage>
        <taxon>Bacteria</taxon>
        <taxon>Bacillati</taxon>
        <taxon>Bacillota</taxon>
        <taxon>Bacilli</taxon>
        <taxon>Bacillales</taxon>
        <taxon>Paenibacillaceae</taxon>
        <taxon>Paenibacillus</taxon>
    </lineage>
</organism>
<dbReference type="AlphaFoldDB" id="E3EJZ4"/>
<gene>
    <name evidence="1" type="ORF">PPSC2_28120</name>
</gene>
<geneLocation type="plasmid" evidence="1 2">
    <name>pSC2</name>
</geneLocation>
<keyword evidence="1" id="KW-0614">Plasmid</keyword>
<accession>E3EJZ4</accession>
<proteinExistence type="predicted"/>
<dbReference type="Proteomes" id="UP000006868">
    <property type="component" value="Plasmid pSC2"/>
</dbReference>
<dbReference type="EMBL" id="CP002214">
    <property type="protein sequence ID" value="ADO60013.2"/>
    <property type="molecule type" value="Genomic_DNA"/>
</dbReference>
<dbReference type="KEGG" id="ppm:PPSC2_28120"/>